<dbReference type="Proteomes" id="UP000051952">
    <property type="component" value="Unassembled WGS sequence"/>
</dbReference>
<evidence type="ECO:0000313" key="1">
    <source>
        <dbReference type="EMBL" id="CUF76639.1"/>
    </source>
</evidence>
<name>A0A0S4ITE5_BODSA</name>
<organism evidence="1 2">
    <name type="scientific">Bodo saltans</name>
    <name type="common">Flagellated protozoan</name>
    <dbReference type="NCBI Taxonomy" id="75058"/>
    <lineage>
        <taxon>Eukaryota</taxon>
        <taxon>Discoba</taxon>
        <taxon>Euglenozoa</taxon>
        <taxon>Kinetoplastea</taxon>
        <taxon>Metakinetoplastina</taxon>
        <taxon>Eubodonida</taxon>
        <taxon>Bodonidae</taxon>
        <taxon>Bodo</taxon>
    </lineage>
</organism>
<reference evidence="2" key="1">
    <citation type="submission" date="2015-09" db="EMBL/GenBank/DDBJ databases">
        <authorList>
            <consortium name="Pathogen Informatics"/>
        </authorList>
    </citation>
    <scope>NUCLEOTIDE SEQUENCE [LARGE SCALE GENOMIC DNA]</scope>
    <source>
        <strain evidence="2">Lake Konstanz</strain>
    </source>
</reference>
<dbReference type="EMBL" id="CYKH01000400">
    <property type="protein sequence ID" value="CUF76639.1"/>
    <property type="molecule type" value="Genomic_DNA"/>
</dbReference>
<sequence length="177" mass="19376">MALRRRLLEIEEAMAAPERTAQGLVLVTAGRENEELAIPAPLNESCARDETKEIECLRRRHVQNDELPTRFDDGAAETNLLSTPRDRSGASLAPLLAPNHTLSEFTQRDDEDAVVGMRRQSSATMTRFVEARYWNQVTGAAILPAGIGDDISAGLQQSAVEPAGDHLVVDDDDDARL</sequence>
<accession>A0A0S4ITE5</accession>
<dbReference type="AlphaFoldDB" id="A0A0S4ITE5"/>
<evidence type="ECO:0000313" key="2">
    <source>
        <dbReference type="Proteomes" id="UP000051952"/>
    </source>
</evidence>
<proteinExistence type="predicted"/>
<gene>
    <name evidence="1" type="ORF">BSAL_65575</name>
</gene>
<keyword evidence="2" id="KW-1185">Reference proteome</keyword>
<dbReference type="VEuPathDB" id="TriTrypDB:BSAL_65575"/>
<protein>
    <submittedName>
        <fullName evidence="1">Uncharacterized protein</fullName>
    </submittedName>
</protein>